<dbReference type="InterPro" id="IPR001646">
    <property type="entry name" value="5peptide_repeat"/>
</dbReference>
<organism evidence="1 2">
    <name type="scientific">Allocoleopsis franciscana PCC 7113</name>
    <dbReference type="NCBI Taxonomy" id="1173027"/>
    <lineage>
        <taxon>Bacteria</taxon>
        <taxon>Bacillati</taxon>
        <taxon>Cyanobacteriota</taxon>
        <taxon>Cyanophyceae</taxon>
        <taxon>Coleofasciculales</taxon>
        <taxon>Coleofasciculaceae</taxon>
        <taxon>Allocoleopsis</taxon>
        <taxon>Allocoleopsis franciscana</taxon>
    </lineage>
</organism>
<dbReference type="RefSeq" id="WP_015185626.1">
    <property type="nucleotide sequence ID" value="NC_019738.1"/>
</dbReference>
<dbReference type="AlphaFoldDB" id="K9WPM3"/>
<dbReference type="KEGG" id="mic:Mic7113_5884"/>
<protein>
    <submittedName>
        <fullName evidence="1">Putative low-complexity protein</fullName>
    </submittedName>
</protein>
<dbReference type="HOGENOM" id="CLU_388172_0_0_3"/>
<gene>
    <name evidence="1" type="ORF">Mic7113_5884</name>
</gene>
<dbReference type="OrthoDB" id="580965at2"/>
<dbReference type="PATRIC" id="fig|1173027.3.peg.6520"/>
<dbReference type="SUPFAM" id="SSF141571">
    <property type="entry name" value="Pentapeptide repeat-like"/>
    <property type="match status" value="2"/>
</dbReference>
<dbReference type="eggNOG" id="COG1357">
    <property type="taxonomic scope" value="Bacteria"/>
</dbReference>
<dbReference type="STRING" id="1173027.Mic7113_5884"/>
<name>K9WPM3_9CYAN</name>
<dbReference type="Gene3D" id="2.160.20.80">
    <property type="entry name" value="E3 ubiquitin-protein ligase SopA"/>
    <property type="match status" value="2"/>
</dbReference>
<keyword evidence="2" id="KW-1185">Reference proteome</keyword>
<reference evidence="1 2" key="1">
    <citation type="submission" date="2012-06" db="EMBL/GenBank/DDBJ databases">
        <title>Finished chromosome of genome of Microcoleus sp. PCC 7113.</title>
        <authorList>
            <consortium name="US DOE Joint Genome Institute"/>
            <person name="Gugger M."/>
            <person name="Coursin T."/>
            <person name="Rippka R."/>
            <person name="Tandeau De Marsac N."/>
            <person name="Huntemann M."/>
            <person name="Wei C.-L."/>
            <person name="Han J."/>
            <person name="Detter J.C."/>
            <person name="Han C."/>
            <person name="Tapia R."/>
            <person name="Chen A."/>
            <person name="Kyrpides N."/>
            <person name="Mavromatis K."/>
            <person name="Markowitz V."/>
            <person name="Szeto E."/>
            <person name="Ivanova N."/>
            <person name="Pagani I."/>
            <person name="Pati A."/>
            <person name="Goodwin L."/>
            <person name="Nordberg H.P."/>
            <person name="Cantor M.N."/>
            <person name="Hua S.X."/>
            <person name="Woyke T."/>
            <person name="Kerfeld C.A."/>
        </authorList>
    </citation>
    <scope>NUCLEOTIDE SEQUENCE [LARGE SCALE GENOMIC DNA]</scope>
    <source>
        <strain evidence="1 2">PCC 7113</strain>
    </source>
</reference>
<dbReference type="EMBL" id="CP003630">
    <property type="protein sequence ID" value="AFZ21497.1"/>
    <property type="molecule type" value="Genomic_DNA"/>
</dbReference>
<dbReference type="PANTHER" id="PTHR14136:SF17">
    <property type="entry name" value="BTB_POZ DOMAIN-CONTAINING PROTEIN KCTD9"/>
    <property type="match status" value="1"/>
</dbReference>
<dbReference type="InterPro" id="IPR051082">
    <property type="entry name" value="Pentapeptide-BTB/POZ_domain"/>
</dbReference>
<proteinExistence type="predicted"/>
<evidence type="ECO:0000313" key="1">
    <source>
        <dbReference type="EMBL" id="AFZ21497.1"/>
    </source>
</evidence>
<sequence length="735" mass="83179">MTGRIFLNADELDRSTEANLSNPESLQQAQELIYKFLKGLVNSQPPETVLIEFKHLFISGDSSINSEGLQALYRIVLNNDEEEFKNTLKRSCYILINNWASQRKFASIQELIEILADAKETPTPLSPSLKRLKSWITNFVDQEDYQELKLFAAPHLSQDRGYWSHRYTSYLLVPQYLDSRNPKEQREIARNLSQRLKEKFKFDLAMYTARCNSPIAQNQELSNPTKLGEGVIRLIKKVITRTTLFDYTNQAHIFLQQTRELNYLRFKYRLKRYLGVSIHQKGLSESLPTKLYEKLDNLYESHNQDSLNVDLLLRTCRQIIEWLTTEDGEEPSYLFILLTTQGNTLTLVVILLKTILICQYVRTYLEVCIAKLIRYYENYPEKECQWFINFLEIFNLVMAIYTENVQYNLVKVRDNHSDNQPVGDSDSYRVFSQFKGADLRGNDLNHTDLRHSDLSAADMREANLCGTDLTQADLSLAKLSNANMSFAILNEAELIAADMNHANLSSARLIATKLRHADLHQANLTHAILNRATLNASNLSGADLREADLQYTDLSHTNLNQANLSGANLQYADLSNANLSGANLSGANLQNANLAHANLHSAKLTQANLSRADLESVNLRGANLQGALLRHVRMSHASLMGANLRDTDLSHAELIGGNLRGTNLSDALLRHVNLSGADLRDADLRGANLFSTNLNSADISHAQFGESSEFFELSQEQVEAGKNTVCERLERITLD</sequence>
<dbReference type="PANTHER" id="PTHR14136">
    <property type="entry name" value="BTB_POZ DOMAIN-CONTAINING PROTEIN KCTD9"/>
    <property type="match status" value="1"/>
</dbReference>
<evidence type="ECO:0000313" key="2">
    <source>
        <dbReference type="Proteomes" id="UP000010471"/>
    </source>
</evidence>
<accession>K9WPM3</accession>
<dbReference type="Pfam" id="PF00805">
    <property type="entry name" value="Pentapeptide"/>
    <property type="match status" value="5"/>
</dbReference>
<dbReference type="Proteomes" id="UP000010471">
    <property type="component" value="Chromosome"/>
</dbReference>